<feature type="signal peptide" evidence="1">
    <location>
        <begin position="1"/>
        <end position="29"/>
    </location>
</feature>
<protein>
    <recommendedName>
        <fullName evidence="3">DUF229 domain containing protein</fullName>
    </recommendedName>
</protein>
<dbReference type="InterPro" id="IPR004245">
    <property type="entry name" value="DUF229"/>
</dbReference>
<dbReference type="PANTHER" id="PTHR10974:SF73">
    <property type="entry name" value="FI21235P1"/>
    <property type="match status" value="1"/>
</dbReference>
<proteinExistence type="predicted"/>
<reference evidence="2" key="1">
    <citation type="submission" date="2021-05" db="EMBL/GenBank/DDBJ databases">
        <authorList>
            <person name="Alioto T."/>
            <person name="Alioto T."/>
            <person name="Gomez Garrido J."/>
        </authorList>
    </citation>
    <scope>NUCLEOTIDE SEQUENCE</scope>
</reference>
<evidence type="ECO:0000256" key="1">
    <source>
        <dbReference type="SAM" id="SignalP"/>
    </source>
</evidence>
<dbReference type="SUPFAM" id="SSF53649">
    <property type="entry name" value="Alkaline phosphatase-like"/>
    <property type="match status" value="1"/>
</dbReference>
<dbReference type="PANTHER" id="PTHR10974">
    <property type="entry name" value="FI08016P-RELATED"/>
    <property type="match status" value="1"/>
</dbReference>
<dbReference type="GO" id="GO:0005615">
    <property type="term" value="C:extracellular space"/>
    <property type="evidence" value="ECO:0007669"/>
    <property type="project" value="TreeGrafter"/>
</dbReference>
<sequence length="505" mass="58532">MGVFSARCHPRRLALISFGLLLLYYAVQSLREAHLHAGSNYVVTRNRTVQRYQIEKVIMSEKTTSFTGKDGLACQHPSMDVNAPEIMQFVAPPKPLECDAYEPDWVGVNGSLCYITDYAKRKYGEIQCSFTDILRKSDFATAQGLTTTTHSVYHLEASDFARVHCVAEDGTEWDNHVVGIRTEQEMKEKFSWDKLTDSTAMNLNVLIFGFDSMSRLNFMRQLPKSYTVLKSLNAIVLEGYNIVGDGTPQALIPILTGYTELELPDTRRRMGSKAAFCDVYPFIWKEFEKAGYVTMYGEDTPEYGTFTYRLKGFQEQPTHHWLTTFFRDSLSEQKKDKFCLKNMPRHRIMMDYARHFYSVYPTQPKFGFVFHAEYSHEYVSMVGLADDDFAEWLESFHLRGLLNNTLLIVMSDHGNRFGRIRNTQQGKLEERLPFFSFVFPPWFQTKYPDAYRTFTINSQRLVTPFDIHETLADVLDYKPSQPRRGKKSRSRSLFTELQFQIHLGL</sequence>
<dbReference type="Gene3D" id="3.40.720.10">
    <property type="entry name" value="Alkaline Phosphatase, subunit A"/>
    <property type="match status" value="1"/>
</dbReference>
<dbReference type="FunFam" id="3.40.720.10:FF:000017">
    <property type="entry name" value="Predicted protein"/>
    <property type="match status" value="1"/>
</dbReference>
<name>A0A8D8S884_9HEMI</name>
<dbReference type="InterPro" id="IPR017850">
    <property type="entry name" value="Alkaline_phosphatase_core_sf"/>
</dbReference>
<evidence type="ECO:0008006" key="3">
    <source>
        <dbReference type="Google" id="ProtNLM"/>
    </source>
</evidence>
<keyword evidence="1" id="KW-0732">Signal</keyword>
<evidence type="ECO:0000313" key="2">
    <source>
        <dbReference type="EMBL" id="CAG6665049.1"/>
    </source>
</evidence>
<feature type="chain" id="PRO_5034191053" description="DUF229 domain containing protein" evidence="1">
    <location>
        <begin position="30"/>
        <end position="505"/>
    </location>
</feature>
<accession>A0A8D8S884</accession>
<dbReference type="Pfam" id="PF02995">
    <property type="entry name" value="DUF229"/>
    <property type="match status" value="1"/>
</dbReference>
<dbReference type="EMBL" id="HBUF01209299">
    <property type="protein sequence ID" value="CAG6665049.1"/>
    <property type="molecule type" value="Transcribed_RNA"/>
</dbReference>
<dbReference type="AlphaFoldDB" id="A0A8D8S884"/>
<dbReference type="CDD" id="cd16021">
    <property type="entry name" value="ALP_like"/>
    <property type="match status" value="1"/>
</dbReference>
<organism evidence="2">
    <name type="scientific">Cacopsylla melanoneura</name>
    <dbReference type="NCBI Taxonomy" id="428564"/>
    <lineage>
        <taxon>Eukaryota</taxon>
        <taxon>Metazoa</taxon>
        <taxon>Ecdysozoa</taxon>
        <taxon>Arthropoda</taxon>
        <taxon>Hexapoda</taxon>
        <taxon>Insecta</taxon>
        <taxon>Pterygota</taxon>
        <taxon>Neoptera</taxon>
        <taxon>Paraneoptera</taxon>
        <taxon>Hemiptera</taxon>
        <taxon>Sternorrhyncha</taxon>
        <taxon>Psylloidea</taxon>
        <taxon>Psyllidae</taxon>
        <taxon>Psyllinae</taxon>
        <taxon>Cacopsylla</taxon>
    </lineage>
</organism>